<dbReference type="SUPFAM" id="SSF48452">
    <property type="entry name" value="TPR-like"/>
    <property type="match status" value="3"/>
</dbReference>
<dbReference type="Gene3D" id="1.10.510.10">
    <property type="entry name" value="Transferase(Phosphotransferase) domain 1"/>
    <property type="match status" value="1"/>
</dbReference>
<dbReference type="PANTHER" id="PTHR43289:SF6">
    <property type="entry name" value="SERINE_THREONINE-PROTEIN KINASE NEKL-3"/>
    <property type="match status" value="1"/>
</dbReference>
<dbReference type="PROSITE" id="PS00108">
    <property type="entry name" value="PROTEIN_KINASE_ST"/>
    <property type="match status" value="1"/>
</dbReference>
<keyword evidence="2" id="KW-0723">Serine/threonine-protein kinase</keyword>
<dbReference type="GO" id="GO:0005524">
    <property type="term" value="F:ATP binding"/>
    <property type="evidence" value="ECO:0007669"/>
    <property type="project" value="UniProtKB-UniRule"/>
</dbReference>
<reference evidence="10" key="1">
    <citation type="submission" date="2023-03" db="EMBL/GenBank/DDBJ databases">
        <title>Edaphobacter sp.</title>
        <authorList>
            <person name="Huber K.J."/>
            <person name="Papendorf J."/>
            <person name="Pilke C."/>
            <person name="Bunk B."/>
            <person name="Sproeer C."/>
            <person name="Pester M."/>
        </authorList>
    </citation>
    <scope>NUCLEOTIDE SEQUENCE</scope>
    <source>
        <strain evidence="10">DSM 110680</strain>
    </source>
</reference>
<keyword evidence="4 7" id="KW-0547">Nucleotide-binding</keyword>
<dbReference type="Gene3D" id="3.40.50.10070">
    <property type="entry name" value="TolB, N-terminal domain"/>
    <property type="match status" value="2"/>
</dbReference>
<dbReference type="AlphaFoldDB" id="A0AAU7DIW4"/>
<evidence type="ECO:0000256" key="7">
    <source>
        <dbReference type="PROSITE-ProRule" id="PRU10141"/>
    </source>
</evidence>
<evidence type="ECO:0000256" key="8">
    <source>
        <dbReference type="SAM" id="MobiDB-lite"/>
    </source>
</evidence>
<dbReference type="SUPFAM" id="SSF56112">
    <property type="entry name" value="Protein kinase-like (PK-like)"/>
    <property type="match status" value="1"/>
</dbReference>
<accession>A0AAU7DIW4</accession>
<dbReference type="InterPro" id="IPR000719">
    <property type="entry name" value="Prot_kinase_dom"/>
</dbReference>
<feature type="domain" description="Protein kinase" evidence="9">
    <location>
        <begin position="12"/>
        <end position="278"/>
    </location>
</feature>
<dbReference type="PROSITE" id="PS00107">
    <property type="entry name" value="PROTEIN_KINASE_ATP"/>
    <property type="match status" value="1"/>
</dbReference>
<dbReference type="PROSITE" id="PS50011">
    <property type="entry name" value="PROTEIN_KINASE_DOM"/>
    <property type="match status" value="1"/>
</dbReference>
<gene>
    <name evidence="10" type="ORF">P8935_01595</name>
</gene>
<proteinExistence type="predicted"/>
<dbReference type="CDD" id="cd14014">
    <property type="entry name" value="STKc_PknB_like"/>
    <property type="match status" value="1"/>
</dbReference>
<feature type="compositionally biased region" description="Polar residues" evidence="8">
    <location>
        <begin position="1196"/>
        <end position="1209"/>
    </location>
</feature>
<dbReference type="EMBL" id="CP121196">
    <property type="protein sequence ID" value="XBH18037.1"/>
    <property type="molecule type" value="Genomic_DNA"/>
</dbReference>
<evidence type="ECO:0000256" key="2">
    <source>
        <dbReference type="ARBA" id="ARBA00022527"/>
    </source>
</evidence>
<dbReference type="InterPro" id="IPR011009">
    <property type="entry name" value="Kinase-like_dom_sf"/>
</dbReference>
<dbReference type="InterPro" id="IPR008271">
    <property type="entry name" value="Ser/Thr_kinase_AS"/>
</dbReference>
<evidence type="ECO:0000256" key="4">
    <source>
        <dbReference type="ARBA" id="ARBA00022741"/>
    </source>
</evidence>
<dbReference type="InterPro" id="IPR011990">
    <property type="entry name" value="TPR-like_helical_dom_sf"/>
</dbReference>
<evidence type="ECO:0000256" key="6">
    <source>
        <dbReference type="ARBA" id="ARBA00022840"/>
    </source>
</evidence>
<evidence type="ECO:0000256" key="5">
    <source>
        <dbReference type="ARBA" id="ARBA00022777"/>
    </source>
</evidence>
<dbReference type="Pfam" id="PF00069">
    <property type="entry name" value="Pkinase"/>
    <property type="match status" value="1"/>
</dbReference>
<name>A0AAU7DIW4_9BACT</name>
<evidence type="ECO:0000256" key="3">
    <source>
        <dbReference type="ARBA" id="ARBA00022679"/>
    </source>
</evidence>
<keyword evidence="6 7" id="KW-0067">ATP-binding</keyword>
<dbReference type="Gene3D" id="1.25.40.10">
    <property type="entry name" value="Tetratricopeptide repeat domain"/>
    <property type="match status" value="3"/>
</dbReference>
<dbReference type="PANTHER" id="PTHR43289">
    <property type="entry name" value="MITOGEN-ACTIVATED PROTEIN KINASE KINASE KINASE 20-RELATED"/>
    <property type="match status" value="1"/>
</dbReference>
<sequence length="1218" mass="133505">MPFSLGDKLGQYEILAPIGAGGMGEVFRARDPRLGRDVAIKVLPATMAHDPERLARFQREARTVAALSHPNIVTIFSVGQADGIHFLTMELVEGLPLDRLIGIDGLPANQIVEIAEALSDALAAAHDKGIVHRDLKPANVMVTHDGRVKVLDFGLAKDVGGASPDDETRTSLGNTQAGMVMGTPSYMSPEQISARPLDHRTDIFSLGVVLHEMSTGKKPFTGSSSAELISSILRDTPASISASRPDLPGDLSRIVRRCLEKDPRHRIQTARDVSNEFRDMARQSPQKAAPQISPQAAASSPARNPGTPSRNISAADSGAARADEGFWVAVLQFKAQGASPDVAALAEGLTEDIVTGLSRFSYLRVIARSSTSRYAQSGVDVRSVGRELGARYVMEGSLRQAGPKLRLSVQLVDAVTGAHLWAENYERTFSPELLFDLQDDLVPRIVSTVADTQGVLPRSMSDILRTRNPYDLSPYEAVLRSFAHFQRVNAEEHAASRAALERAVEAQPGYGDAWAMLSLICKEEFTHELNLRPDPLGRAMAAALRAVEAAPSNHLAFHALAMAQYFLGDRPAFRIAAQRSLELNPMDGFSLAFLGSFVAYDGDWENGCKLSAKARGLNPNHPGWYWFVPCFDAYRNGDYRLSLEFARKVNMPSLWRTCAVMAAAYGQLGEIESARIPLQTLLTRRPNFPADARKDLAIFWGPDIVESLIDGLRKAGLDIADTQSTATAKTGSGAVRSAGSKTPFIAVLPFANMSADKDQEYFSDGLAEEIINLLAKIPGLKIIARTSAFAFRSKEIDIRRIAEALGVTHVLEGSVRRTETRLRVTGQLIDAADGTHLWSDRYDREMSDIFALQDEIATAIARALRVKLSPEDIPSRYEPNLNAYEAYLKAKYQQGKATPESLELAKQYHERAIQLDPAFALARTEVGFYWVAMAMFGRYPSDKASLAARAEAERALQIDPSLPDAHALLGYLAAVFELDWTKAEKCFAFPGAKQVGNSITQPLYGWFQYLRGNVAEAIALVERAIEQDPFDVWSRMNFHAYLQAADREQEALGQLEKVLELDPNQALAIVSRAMILADQGKLQEAVETAWRAYSIGQWAPETTAVLAALLYRSEYYAESQSVAKTLGSGGMPGDARALALFHLLRDEVDEGADWVERAIHEGDLAMRTVYIRFVACKQLRASHRWPKIAKMINLPQATKTPLPKTSSQQPAPPTTYPA</sequence>
<dbReference type="FunFam" id="1.10.510.10:FF:000021">
    <property type="entry name" value="Serine/threonine protein kinase"/>
    <property type="match status" value="1"/>
</dbReference>
<keyword evidence="5 10" id="KW-0418">Kinase</keyword>
<feature type="binding site" evidence="7">
    <location>
        <position position="41"/>
    </location>
    <ligand>
        <name>ATP</name>
        <dbReference type="ChEBI" id="CHEBI:30616"/>
    </ligand>
</feature>
<dbReference type="GO" id="GO:0004674">
    <property type="term" value="F:protein serine/threonine kinase activity"/>
    <property type="evidence" value="ECO:0007669"/>
    <property type="project" value="UniProtKB-KW"/>
</dbReference>
<feature type="region of interest" description="Disordered" evidence="8">
    <location>
        <begin position="262"/>
        <end position="316"/>
    </location>
</feature>
<dbReference type="RefSeq" id="WP_348263263.1">
    <property type="nucleotide sequence ID" value="NZ_CP121196.1"/>
</dbReference>
<dbReference type="SMART" id="SM00220">
    <property type="entry name" value="S_TKc"/>
    <property type="match status" value="1"/>
</dbReference>
<dbReference type="InterPro" id="IPR017441">
    <property type="entry name" value="Protein_kinase_ATP_BS"/>
</dbReference>
<dbReference type="EC" id="2.7.11.1" evidence="1"/>
<evidence type="ECO:0000256" key="1">
    <source>
        <dbReference type="ARBA" id="ARBA00012513"/>
    </source>
</evidence>
<feature type="region of interest" description="Disordered" evidence="8">
    <location>
        <begin position="1196"/>
        <end position="1218"/>
    </location>
</feature>
<evidence type="ECO:0000313" key="10">
    <source>
        <dbReference type="EMBL" id="XBH18037.1"/>
    </source>
</evidence>
<feature type="compositionally biased region" description="Low complexity" evidence="8">
    <location>
        <begin position="283"/>
        <end position="302"/>
    </location>
</feature>
<evidence type="ECO:0000259" key="9">
    <source>
        <dbReference type="PROSITE" id="PS50011"/>
    </source>
</evidence>
<dbReference type="Gene3D" id="3.30.200.20">
    <property type="entry name" value="Phosphorylase Kinase, domain 1"/>
    <property type="match status" value="1"/>
</dbReference>
<protein>
    <recommendedName>
        <fullName evidence="1">non-specific serine/threonine protein kinase</fullName>
        <ecNumber evidence="1">2.7.11.1</ecNumber>
    </recommendedName>
</protein>
<keyword evidence="3" id="KW-0808">Transferase</keyword>
<organism evidence="10">
    <name type="scientific">Telmatobacter sp. DSM 110680</name>
    <dbReference type="NCBI Taxonomy" id="3036704"/>
    <lineage>
        <taxon>Bacteria</taxon>
        <taxon>Pseudomonadati</taxon>
        <taxon>Acidobacteriota</taxon>
        <taxon>Terriglobia</taxon>
        <taxon>Terriglobales</taxon>
        <taxon>Acidobacteriaceae</taxon>
        <taxon>Telmatobacter</taxon>
    </lineage>
</organism>